<dbReference type="GO" id="GO:0006508">
    <property type="term" value="P:proteolysis"/>
    <property type="evidence" value="ECO:0007669"/>
    <property type="project" value="UniProtKB-KW"/>
</dbReference>
<dbReference type="PROSITE" id="PS00137">
    <property type="entry name" value="SUBTILASE_HIS"/>
    <property type="match status" value="1"/>
</dbReference>
<protein>
    <recommendedName>
        <fullName evidence="7">Peptidase S8/S53 domain-containing protein</fullName>
    </recommendedName>
</protein>
<comment type="similarity">
    <text evidence="1 5">Belongs to the peptidase S8 family.</text>
</comment>
<dbReference type="Pfam" id="PF00082">
    <property type="entry name" value="Peptidase_S8"/>
    <property type="match status" value="1"/>
</dbReference>
<evidence type="ECO:0000256" key="4">
    <source>
        <dbReference type="ARBA" id="ARBA00022825"/>
    </source>
</evidence>
<evidence type="ECO:0000256" key="2">
    <source>
        <dbReference type="ARBA" id="ARBA00022670"/>
    </source>
</evidence>
<dbReference type="AlphaFoldDB" id="A0A364K8Q4"/>
<keyword evidence="3 5" id="KW-0378">Hydrolase</keyword>
<comment type="caution">
    <text evidence="8">The sequence shown here is derived from an EMBL/GenBank/DDBJ whole genome shotgun (WGS) entry which is preliminary data.</text>
</comment>
<keyword evidence="9" id="KW-1185">Reference proteome</keyword>
<dbReference type="EMBL" id="QJKK01000001">
    <property type="protein sequence ID" value="RAL26677.1"/>
    <property type="molecule type" value="Genomic_DNA"/>
</dbReference>
<dbReference type="PANTHER" id="PTHR43806:SF11">
    <property type="entry name" value="CEREVISIN-RELATED"/>
    <property type="match status" value="1"/>
</dbReference>
<keyword evidence="6" id="KW-0732">Signal</keyword>
<evidence type="ECO:0000256" key="3">
    <source>
        <dbReference type="ARBA" id="ARBA00022801"/>
    </source>
</evidence>
<evidence type="ECO:0000313" key="8">
    <source>
        <dbReference type="EMBL" id="RAL26677.1"/>
    </source>
</evidence>
<accession>A0A364K8Q4</accession>
<evidence type="ECO:0000256" key="6">
    <source>
        <dbReference type="SAM" id="SignalP"/>
    </source>
</evidence>
<dbReference type="InterPro" id="IPR022398">
    <property type="entry name" value="Peptidase_S8_His-AS"/>
</dbReference>
<dbReference type="PROSITE" id="PS00136">
    <property type="entry name" value="SUBTILASE_ASP"/>
    <property type="match status" value="1"/>
</dbReference>
<dbReference type="OrthoDB" id="9798386at2"/>
<dbReference type="SUPFAM" id="SSF52743">
    <property type="entry name" value="Subtilisin-like"/>
    <property type="match status" value="1"/>
</dbReference>
<dbReference type="InterPro" id="IPR000209">
    <property type="entry name" value="Peptidase_S8/S53_dom"/>
</dbReference>
<keyword evidence="2 5" id="KW-0645">Protease</keyword>
<feature type="domain" description="Peptidase S8/S53" evidence="7">
    <location>
        <begin position="171"/>
        <end position="467"/>
    </location>
</feature>
<gene>
    <name evidence="8" type="ORF">DL897_01095</name>
</gene>
<reference evidence="8 9" key="2">
    <citation type="submission" date="2018-06" db="EMBL/GenBank/DDBJ databases">
        <authorList>
            <person name="Zhirakovskaya E."/>
        </authorList>
    </citation>
    <scope>NUCLEOTIDE SEQUENCE [LARGE SCALE GENOMIC DNA]</scope>
    <source>
        <strain evidence="8 9">FBKL4.011</strain>
    </source>
</reference>
<organism evidence="8 9">
    <name type="scientific">Thermoflavimicrobium daqui</name>
    <dbReference type="NCBI Taxonomy" id="2137476"/>
    <lineage>
        <taxon>Bacteria</taxon>
        <taxon>Bacillati</taxon>
        <taxon>Bacillota</taxon>
        <taxon>Bacilli</taxon>
        <taxon>Bacillales</taxon>
        <taxon>Thermoactinomycetaceae</taxon>
        <taxon>Thermoflavimicrobium</taxon>
    </lineage>
</organism>
<dbReference type="InterPro" id="IPR023827">
    <property type="entry name" value="Peptidase_S8_Asp-AS"/>
</dbReference>
<dbReference type="PROSITE" id="PS51892">
    <property type="entry name" value="SUBTILASE"/>
    <property type="match status" value="1"/>
</dbReference>
<dbReference type="InterPro" id="IPR036852">
    <property type="entry name" value="Peptidase_S8/S53_dom_sf"/>
</dbReference>
<evidence type="ECO:0000313" key="9">
    <source>
        <dbReference type="Proteomes" id="UP000251213"/>
    </source>
</evidence>
<sequence length="479" mass="52204">MKKWFTLITVIILCFSLFTFSPRSTAQSNEKQVHSQLIVFQENTSIRFDEVQKSITEQYPVSIQSIPEVAIIKLSSNNQDQLQAAIQFAQKQYGSEIKAVGEDQIVSPPPIPAQLFTSQDPDAQLQSIKPISKVNPTQVDLTKADLYQKWGWDIQKVTENGQSYRKEAGNHQVKVAVIDSGFDFNHPDLKNNIVSQGKSFVPDVTDTLDRMGHGTMVAGGIAANGRLLGVGPELGLVPYKVFHQGGGESSWVIQAMIQAAKDGVDVINLSLGTFKSLHKPEDIAIIQAYQRAVHFAAKKGVITVGAIGNEGFDLSDPKEVAEKLGNPGDEMIQLPSELHSVVAVSGTTKEDTRSSQSSYGIQVDLAAPSGDFHLDNINVNEMVLTTLPTYFPLSPINQAYDIPQGYTFMSGTSLAVSKVSGAAGVLIARYKERHHGKSPNPNYIKQILRHSASDLGDLGKDNQFGHGLVNVNRGLNLVR</sequence>
<keyword evidence="4 5" id="KW-0720">Serine protease</keyword>
<dbReference type="Gene3D" id="3.40.50.200">
    <property type="entry name" value="Peptidase S8/S53 domain"/>
    <property type="match status" value="1"/>
</dbReference>
<evidence type="ECO:0000256" key="5">
    <source>
        <dbReference type="PROSITE-ProRule" id="PRU01240"/>
    </source>
</evidence>
<dbReference type="RefSeq" id="WP_113657282.1">
    <property type="nucleotide sequence ID" value="NZ_KZ845663.1"/>
</dbReference>
<feature type="active site" description="Charge relay system" evidence="5">
    <location>
        <position position="179"/>
    </location>
</feature>
<feature type="active site" description="Charge relay system" evidence="5">
    <location>
        <position position="413"/>
    </location>
</feature>
<dbReference type="GO" id="GO:0004252">
    <property type="term" value="F:serine-type endopeptidase activity"/>
    <property type="evidence" value="ECO:0007669"/>
    <property type="project" value="UniProtKB-UniRule"/>
</dbReference>
<feature type="signal peptide" evidence="6">
    <location>
        <begin position="1"/>
        <end position="26"/>
    </location>
</feature>
<feature type="active site" description="Charge relay system" evidence="5">
    <location>
        <position position="213"/>
    </location>
</feature>
<dbReference type="Proteomes" id="UP000251213">
    <property type="component" value="Unassembled WGS sequence"/>
</dbReference>
<dbReference type="PRINTS" id="PR00723">
    <property type="entry name" value="SUBTILISIN"/>
</dbReference>
<evidence type="ECO:0000256" key="1">
    <source>
        <dbReference type="ARBA" id="ARBA00011073"/>
    </source>
</evidence>
<dbReference type="PANTHER" id="PTHR43806">
    <property type="entry name" value="PEPTIDASE S8"/>
    <property type="match status" value="1"/>
</dbReference>
<reference evidence="8 9" key="1">
    <citation type="submission" date="2018-06" db="EMBL/GenBank/DDBJ databases">
        <title>Thermoflavimicrobium daqus sp. nov., a thermophilic microbe isolated from Moutai-flavour Daqu.</title>
        <authorList>
            <person name="Wang X."/>
            <person name="Zhou H."/>
        </authorList>
    </citation>
    <scope>NUCLEOTIDE SEQUENCE [LARGE SCALE GENOMIC DNA]</scope>
    <source>
        <strain evidence="8 9">FBKL4.011</strain>
    </source>
</reference>
<evidence type="ECO:0000259" key="7">
    <source>
        <dbReference type="Pfam" id="PF00082"/>
    </source>
</evidence>
<feature type="chain" id="PRO_5038731335" description="Peptidase S8/S53 domain-containing protein" evidence="6">
    <location>
        <begin position="27"/>
        <end position="479"/>
    </location>
</feature>
<name>A0A364K8Q4_9BACL</name>
<dbReference type="InterPro" id="IPR050131">
    <property type="entry name" value="Peptidase_S8_subtilisin-like"/>
</dbReference>
<proteinExistence type="inferred from homology"/>
<dbReference type="InterPro" id="IPR015500">
    <property type="entry name" value="Peptidase_S8_subtilisin-rel"/>
</dbReference>